<protein>
    <submittedName>
        <fullName evidence="2">MOSC domain-containing protein YiiM</fullName>
    </submittedName>
</protein>
<gene>
    <name evidence="2" type="ORF">SAMN05216452_1794</name>
</gene>
<dbReference type="Pfam" id="PF03473">
    <property type="entry name" value="MOSC"/>
    <property type="match status" value="1"/>
</dbReference>
<reference evidence="3" key="1">
    <citation type="submission" date="2016-10" db="EMBL/GenBank/DDBJ databases">
        <authorList>
            <person name="Varghese N."/>
            <person name="Submissions S."/>
        </authorList>
    </citation>
    <scope>NUCLEOTIDE SEQUENCE [LARGE SCALE GENOMIC DNA]</scope>
    <source>
        <strain evidence="3">ES.061</strain>
    </source>
</reference>
<dbReference type="SUPFAM" id="SSF50800">
    <property type="entry name" value="PK beta-barrel domain-like"/>
    <property type="match status" value="1"/>
</dbReference>
<sequence>MTKIEKFPLEAILTGNIAPLGERNVPSGIAKSSVDGPLWLGANGFAGDHQADTRVHGGPEKAVHHYPRDHYADWKREIGDHPLLASPGAFGENLSTHGLNEETVALGDIFRLGEAVVEVSQGRQPCWKLNSRFDVGTMAYQVQKTGRTGWYYRVLQEGMVSSDDKLERIERPLPEWPLKRLWQILYVKTLDRGELEEMAALPKLPDGWRRYAQRRLASGRVEDWSRRLEGEKQD</sequence>
<proteinExistence type="predicted"/>
<dbReference type="Pfam" id="PF03475">
    <property type="entry name" value="YiiM_3-alpha"/>
    <property type="match status" value="1"/>
</dbReference>
<dbReference type="PANTHER" id="PTHR30212">
    <property type="entry name" value="PROTEIN YIIM"/>
    <property type="match status" value="1"/>
</dbReference>
<dbReference type="GO" id="GO:0030170">
    <property type="term" value="F:pyridoxal phosphate binding"/>
    <property type="evidence" value="ECO:0007669"/>
    <property type="project" value="InterPro"/>
</dbReference>
<dbReference type="RefSeq" id="WP_090328394.1">
    <property type="nucleotide sequence ID" value="NZ_FNSL01000001.1"/>
</dbReference>
<dbReference type="PROSITE" id="PS51340">
    <property type="entry name" value="MOSC"/>
    <property type="match status" value="1"/>
</dbReference>
<keyword evidence="3" id="KW-1185">Reference proteome</keyword>
<dbReference type="InterPro" id="IPR011037">
    <property type="entry name" value="Pyrv_Knase-like_insert_dom_sf"/>
</dbReference>
<dbReference type="InterPro" id="IPR005302">
    <property type="entry name" value="MoCF_Sase_C"/>
</dbReference>
<evidence type="ECO:0000313" key="3">
    <source>
        <dbReference type="Proteomes" id="UP000199064"/>
    </source>
</evidence>
<dbReference type="GO" id="GO:0003824">
    <property type="term" value="F:catalytic activity"/>
    <property type="evidence" value="ECO:0007669"/>
    <property type="project" value="InterPro"/>
</dbReference>
<dbReference type="PANTHER" id="PTHR30212:SF2">
    <property type="entry name" value="PROTEIN YIIM"/>
    <property type="match status" value="1"/>
</dbReference>
<evidence type="ECO:0000259" key="1">
    <source>
        <dbReference type="PROSITE" id="PS51340"/>
    </source>
</evidence>
<dbReference type="EMBL" id="FNSL01000001">
    <property type="protein sequence ID" value="SEB51176.1"/>
    <property type="molecule type" value="Genomic_DNA"/>
</dbReference>
<dbReference type="AlphaFoldDB" id="A0A1H4JYT1"/>
<evidence type="ECO:0000313" key="2">
    <source>
        <dbReference type="EMBL" id="SEB51176.1"/>
    </source>
</evidence>
<dbReference type="InterPro" id="IPR052353">
    <property type="entry name" value="Benzoxazolinone_Detox_Enz"/>
</dbReference>
<dbReference type="Proteomes" id="UP000199064">
    <property type="component" value="Unassembled WGS sequence"/>
</dbReference>
<feature type="domain" description="MOSC" evidence="1">
    <location>
        <begin position="32"/>
        <end position="169"/>
    </location>
</feature>
<organism evidence="2 3">
    <name type="scientific">Nitratireductor aquibiodomus</name>
    <dbReference type="NCBI Taxonomy" id="204799"/>
    <lineage>
        <taxon>Bacteria</taxon>
        <taxon>Pseudomonadati</taxon>
        <taxon>Pseudomonadota</taxon>
        <taxon>Alphaproteobacteria</taxon>
        <taxon>Hyphomicrobiales</taxon>
        <taxon>Phyllobacteriaceae</taxon>
        <taxon>Nitratireductor</taxon>
    </lineage>
</organism>
<name>A0A1H4JYT1_9HYPH</name>
<dbReference type="Gene3D" id="2.40.33.20">
    <property type="entry name" value="PK beta-barrel domain-like"/>
    <property type="match status" value="1"/>
</dbReference>
<accession>A0A1H4JYT1</accession>
<dbReference type="GO" id="GO:0030151">
    <property type="term" value="F:molybdenum ion binding"/>
    <property type="evidence" value="ECO:0007669"/>
    <property type="project" value="InterPro"/>
</dbReference>
<dbReference type="InterPro" id="IPR005163">
    <property type="entry name" value="Tri_helical_YiiM-like"/>
</dbReference>